<evidence type="ECO:0000256" key="3">
    <source>
        <dbReference type="ARBA" id="ARBA00023082"/>
    </source>
</evidence>
<dbReference type="AlphaFoldDB" id="A0A7Y0K871"/>
<dbReference type="PANTHER" id="PTHR43133">
    <property type="entry name" value="RNA POLYMERASE ECF-TYPE SIGMA FACTO"/>
    <property type="match status" value="1"/>
</dbReference>
<evidence type="ECO:0000256" key="1">
    <source>
        <dbReference type="ARBA" id="ARBA00010641"/>
    </source>
</evidence>
<dbReference type="RefSeq" id="WP_169188493.1">
    <property type="nucleotide sequence ID" value="NZ_JABBPK010000001.1"/>
</dbReference>
<dbReference type="InterPro" id="IPR007627">
    <property type="entry name" value="RNA_pol_sigma70_r2"/>
</dbReference>
<name>A0A7Y0K871_9BACI</name>
<dbReference type="GO" id="GO:0016987">
    <property type="term" value="F:sigma factor activity"/>
    <property type="evidence" value="ECO:0007669"/>
    <property type="project" value="UniProtKB-KW"/>
</dbReference>
<dbReference type="Pfam" id="PF04545">
    <property type="entry name" value="Sigma70_r4"/>
    <property type="match status" value="1"/>
</dbReference>
<keyword evidence="9" id="KW-1185">Reference proteome</keyword>
<dbReference type="Proteomes" id="UP000588491">
    <property type="component" value="Unassembled WGS sequence"/>
</dbReference>
<dbReference type="GO" id="GO:0006352">
    <property type="term" value="P:DNA-templated transcription initiation"/>
    <property type="evidence" value="ECO:0007669"/>
    <property type="project" value="InterPro"/>
</dbReference>
<dbReference type="CDD" id="cd06171">
    <property type="entry name" value="Sigma70_r4"/>
    <property type="match status" value="1"/>
</dbReference>
<dbReference type="Gene3D" id="1.10.10.10">
    <property type="entry name" value="Winged helix-like DNA-binding domain superfamily/Winged helix DNA-binding domain"/>
    <property type="match status" value="1"/>
</dbReference>
<evidence type="ECO:0000313" key="8">
    <source>
        <dbReference type="EMBL" id="NMO77601.1"/>
    </source>
</evidence>
<dbReference type="GO" id="GO:0003677">
    <property type="term" value="F:DNA binding"/>
    <property type="evidence" value="ECO:0007669"/>
    <property type="project" value="UniProtKB-KW"/>
</dbReference>
<dbReference type="SUPFAM" id="SSF88659">
    <property type="entry name" value="Sigma3 and sigma4 domains of RNA polymerase sigma factors"/>
    <property type="match status" value="1"/>
</dbReference>
<evidence type="ECO:0000313" key="9">
    <source>
        <dbReference type="Proteomes" id="UP000588491"/>
    </source>
</evidence>
<dbReference type="InterPro" id="IPR007630">
    <property type="entry name" value="RNA_pol_sigma70_r4"/>
</dbReference>
<keyword evidence="3" id="KW-0731">Sigma factor</keyword>
<feature type="domain" description="RNA polymerase sigma-70 region 2" evidence="6">
    <location>
        <begin position="21"/>
        <end position="88"/>
    </location>
</feature>
<accession>A0A7Y0K871</accession>
<keyword evidence="4" id="KW-0238">DNA-binding</keyword>
<gene>
    <name evidence="8" type="ORF">HHU08_11405</name>
</gene>
<keyword evidence="5" id="KW-0804">Transcription</keyword>
<proteinExistence type="inferred from homology"/>
<comment type="similarity">
    <text evidence="1">Belongs to the sigma-70 factor family. ECF subfamily.</text>
</comment>
<dbReference type="InterPro" id="IPR013324">
    <property type="entry name" value="RNA_pol_sigma_r3/r4-like"/>
</dbReference>
<dbReference type="InterPro" id="IPR039425">
    <property type="entry name" value="RNA_pol_sigma-70-like"/>
</dbReference>
<keyword evidence="2" id="KW-0805">Transcription regulation</keyword>
<organism evidence="8 9">
    <name type="scientific">Niallia alba</name>
    <dbReference type="NCBI Taxonomy" id="2729105"/>
    <lineage>
        <taxon>Bacteria</taxon>
        <taxon>Bacillati</taxon>
        <taxon>Bacillota</taxon>
        <taxon>Bacilli</taxon>
        <taxon>Bacillales</taxon>
        <taxon>Bacillaceae</taxon>
        <taxon>Niallia</taxon>
    </lineage>
</organism>
<protein>
    <submittedName>
        <fullName evidence="8">Sigma-70 family RNA polymerase sigma factor</fullName>
    </submittedName>
</protein>
<evidence type="ECO:0000256" key="2">
    <source>
        <dbReference type="ARBA" id="ARBA00023015"/>
    </source>
</evidence>
<dbReference type="PANTHER" id="PTHR43133:SF60">
    <property type="entry name" value="RNA POLYMERASE SIGMA FACTOR SIGV"/>
    <property type="match status" value="1"/>
</dbReference>
<dbReference type="InterPro" id="IPR014284">
    <property type="entry name" value="RNA_pol_sigma-70_dom"/>
</dbReference>
<sequence length="175" mass="20712">MRDISTENTEENEKEVTFIRLFQQYEHDIYRMAYVYVKNKEDALDIVQETAYRSFLKLSSLKDLSLFKSWLLKIAINCSIDLLRKNKKLVYFQVESTLESSSPIKEDIPLSISLQDLLVILNEEEKTVVLLKYYQSYTFNEISDLLNMPLSTVKSVLYRALEKLRKKVRRVDMYG</sequence>
<dbReference type="EMBL" id="JABBPK010000001">
    <property type="protein sequence ID" value="NMO77601.1"/>
    <property type="molecule type" value="Genomic_DNA"/>
</dbReference>
<evidence type="ECO:0000256" key="4">
    <source>
        <dbReference type="ARBA" id="ARBA00023125"/>
    </source>
</evidence>
<evidence type="ECO:0000259" key="7">
    <source>
        <dbReference type="Pfam" id="PF04545"/>
    </source>
</evidence>
<dbReference type="SUPFAM" id="SSF88946">
    <property type="entry name" value="Sigma2 domain of RNA polymerase sigma factors"/>
    <property type="match status" value="1"/>
</dbReference>
<dbReference type="InterPro" id="IPR013325">
    <property type="entry name" value="RNA_pol_sigma_r2"/>
</dbReference>
<evidence type="ECO:0000259" key="6">
    <source>
        <dbReference type="Pfam" id="PF04542"/>
    </source>
</evidence>
<dbReference type="Gene3D" id="1.10.1740.10">
    <property type="match status" value="1"/>
</dbReference>
<reference evidence="8 9" key="1">
    <citation type="submission" date="2020-04" db="EMBL/GenBank/DDBJ databases">
        <title>Bacillus sp. UniB3 isolated from commercial digestive syrup.</title>
        <authorList>
            <person name="Thorat V."/>
            <person name="Kirdat K."/>
            <person name="Tiwarekar B."/>
            <person name="Yadav A."/>
        </authorList>
    </citation>
    <scope>NUCLEOTIDE SEQUENCE [LARGE SCALE GENOMIC DNA]</scope>
    <source>
        <strain evidence="8 9">UniB3</strain>
    </source>
</reference>
<comment type="caution">
    <text evidence="8">The sequence shown here is derived from an EMBL/GenBank/DDBJ whole genome shotgun (WGS) entry which is preliminary data.</text>
</comment>
<feature type="domain" description="RNA polymerase sigma-70 region 4" evidence="7">
    <location>
        <begin position="118"/>
        <end position="166"/>
    </location>
</feature>
<dbReference type="NCBIfam" id="TIGR02937">
    <property type="entry name" value="sigma70-ECF"/>
    <property type="match status" value="1"/>
</dbReference>
<dbReference type="Pfam" id="PF04542">
    <property type="entry name" value="Sigma70_r2"/>
    <property type="match status" value="1"/>
</dbReference>
<evidence type="ECO:0000256" key="5">
    <source>
        <dbReference type="ARBA" id="ARBA00023163"/>
    </source>
</evidence>
<dbReference type="InterPro" id="IPR036388">
    <property type="entry name" value="WH-like_DNA-bd_sf"/>
</dbReference>